<organism evidence="1 2">
    <name type="scientific">Candidatus Brachybacterium intestinipullorum</name>
    <dbReference type="NCBI Taxonomy" id="2838512"/>
    <lineage>
        <taxon>Bacteria</taxon>
        <taxon>Bacillati</taxon>
        <taxon>Actinomycetota</taxon>
        <taxon>Actinomycetes</taxon>
        <taxon>Micrococcales</taxon>
        <taxon>Dermabacteraceae</taxon>
        <taxon>Brachybacterium</taxon>
    </lineage>
</organism>
<accession>A0A9D2Q033</accession>
<sequence length="457" mass="48325">MTLTRRALVRGLGTGVLGAGALSACGPGGGIRRGRPRATTTAPTAGVLEEPDQPLVIGQIGASYGRMGRVEEAIAVAIDESRIDVNARWDGLFGRSVELLERHVMEAPGEDLAPVIAEMADAGATCVITSIDEESLIAAMPALVEAQLAVLDVLTSGMDVRAAEVQTANLLVRLAPNDRVLAARYAEQALGGGGDRSGPAGTVAYLSEDTLQGRSLLTELTQVLNPSSGRIVSEQFYEAGKIGDLEVRVKKVLEDPPALLVANGGPELAPFLSALHTATLDEDDRPTVQFPRQVPPWATIDYSREPVAEDLVPEALASTTGYQPGGDLSVDHENLMLNRSREFLRRGYAYSQQGYDAVVMLCLAAQHALSVTGTDLAAALPAILTGTEECTDFEQCRRIMATALETGQRATVSYVGAMGALELGGQSDARTGQLREYAWSEANELEQPSATAFEAPE</sequence>
<gene>
    <name evidence="1" type="ORF">H9932_12120</name>
</gene>
<proteinExistence type="predicted"/>
<dbReference type="InterPro" id="IPR006311">
    <property type="entry name" value="TAT_signal"/>
</dbReference>
<reference evidence="1" key="1">
    <citation type="journal article" date="2021" name="PeerJ">
        <title>Extensive microbial diversity within the chicken gut microbiome revealed by metagenomics and culture.</title>
        <authorList>
            <person name="Gilroy R."/>
            <person name="Ravi A."/>
            <person name="Getino M."/>
            <person name="Pursley I."/>
            <person name="Horton D.L."/>
            <person name="Alikhan N.F."/>
            <person name="Baker D."/>
            <person name="Gharbi K."/>
            <person name="Hall N."/>
            <person name="Watson M."/>
            <person name="Adriaenssens E.M."/>
            <person name="Foster-Nyarko E."/>
            <person name="Jarju S."/>
            <person name="Secka A."/>
            <person name="Antonio M."/>
            <person name="Oren A."/>
            <person name="Chaudhuri R.R."/>
            <person name="La Ragione R."/>
            <person name="Hildebrand F."/>
            <person name="Pallen M.J."/>
        </authorList>
    </citation>
    <scope>NUCLEOTIDE SEQUENCE</scope>
    <source>
        <strain evidence="1">CHK130-7132</strain>
    </source>
</reference>
<reference evidence="1" key="2">
    <citation type="submission" date="2021-04" db="EMBL/GenBank/DDBJ databases">
        <authorList>
            <person name="Gilroy R."/>
        </authorList>
    </citation>
    <scope>NUCLEOTIDE SEQUENCE</scope>
    <source>
        <strain evidence="1">CHK130-7132</strain>
    </source>
</reference>
<dbReference type="Gene3D" id="3.40.50.2300">
    <property type="match status" value="2"/>
</dbReference>
<evidence type="ECO:0000313" key="2">
    <source>
        <dbReference type="Proteomes" id="UP000823854"/>
    </source>
</evidence>
<dbReference type="InterPro" id="IPR028082">
    <property type="entry name" value="Peripla_BP_I"/>
</dbReference>
<dbReference type="AlphaFoldDB" id="A0A9D2Q033"/>
<dbReference type="PROSITE" id="PS51318">
    <property type="entry name" value="TAT"/>
    <property type="match status" value="1"/>
</dbReference>
<dbReference type="Proteomes" id="UP000823854">
    <property type="component" value="Unassembled WGS sequence"/>
</dbReference>
<dbReference type="EMBL" id="DWWC01000253">
    <property type="protein sequence ID" value="HJC70402.1"/>
    <property type="molecule type" value="Genomic_DNA"/>
</dbReference>
<comment type="caution">
    <text evidence="1">The sequence shown here is derived from an EMBL/GenBank/DDBJ whole genome shotgun (WGS) entry which is preliminary data.</text>
</comment>
<protein>
    <submittedName>
        <fullName evidence="1">Amino acid ABC transporter substrate-binding protein</fullName>
    </submittedName>
</protein>
<dbReference type="PROSITE" id="PS51257">
    <property type="entry name" value="PROKAR_LIPOPROTEIN"/>
    <property type="match status" value="1"/>
</dbReference>
<dbReference type="SUPFAM" id="SSF53822">
    <property type="entry name" value="Periplasmic binding protein-like I"/>
    <property type="match status" value="1"/>
</dbReference>
<evidence type="ECO:0000313" key="1">
    <source>
        <dbReference type="EMBL" id="HJC70402.1"/>
    </source>
</evidence>
<name>A0A9D2Q033_9MICO</name>